<evidence type="ECO:0000313" key="2">
    <source>
        <dbReference type="EMBL" id="CAB4185396.1"/>
    </source>
</evidence>
<proteinExistence type="predicted"/>
<evidence type="ECO:0000313" key="3">
    <source>
        <dbReference type="EMBL" id="CAB4193096.1"/>
    </source>
</evidence>
<protein>
    <recommendedName>
        <fullName evidence="1">YubB ferredoxin-like domain-containing protein</fullName>
    </recommendedName>
</protein>
<gene>
    <name evidence="2" type="ORF">UFOVP1119_43</name>
    <name evidence="3" type="ORF">UFOVP1238_17</name>
</gene>
<reference evidence="3" key="1">
    <citation type="submission" date="2020-05" db="EMBL/GenBank/DDBJ databases">
        <authorList>
            <person name="Chiriac C."/>
            <person name="Salcher M."/>
            <person name="Ghai R."/>
            <person name="Kavagutti S V."/>
        </authorList>
    </citation>
    <scope>NUCLEOTIDE SEQUENCE</scope>
</reference>
<sequence length="257" mass="29928">MPNWVYNGLTIEGNPDQVKALIKQMNKPFTYNISPLGDLSFNVKQRKFVNPIFSFHNIYSYKDHGVTDEQYHSQPPTKSPDSSFADFMKFESNDWYNFNNREWGTKWDVAVAEDDKYSNTNMEEAENGENYVVHYNFETAWSRPLGALEKLSAQYPTLLFTLSYEEETGWGGEMEFLRGEIISESEYENMCRDCDSTDTMEYCENECGEICSNCNWLGEANLEDVMKCDIHSAYYETKVPEHRKKNNTYTQEEALNG</sequence>
<accession>A0A6J5RF41</accession>
<dbReference type="EMBL" id="LR797076">
    <property type="protein sequence ID" value="CAB4185396.1"/>
    <property type="molecule type" value="Genomic_DNA"/>
</dbReference>
<name>A0A6J5RF41_9CAUD</name>
<dbReference type="Pfam" id="PF18406">
    <property type="entry name" value="DUF1281_C"/>
    <property type="match status" value="1"/>
</dbReference>
<feature type="domain" description="YubB ferredoxin-like" evidence="1">
    <location>
        <begin position="131"/>
        <end position="199"/>
    </location>
</feature>
<organism evidence="3">
    <name type="scientific">uncultured Caudovirales phage</name>
    <dbReference type="NCBI Taxonomy" id="2100421"/>
    <lineage>
        <taxon>Viruses</taxon>
        <taxon>Duplodnaviria</taxon>
        <taxon>Heunggongvirae</taxon>
        <taxon>Uroviricota</taxon>
        <taxon>Caudoviricetes</taxon>
        <taxon>Peduoviridae</taxon>
        <taxon>Maltschvirus</taxon>
        <taxon>Maltschvirus maltsch</taxon>
    </lineage>
</organism>
<evidence type="ECO:0000259" key="1">
    <source>
        <dbReference type="Pfam" id="PF18406"/>
    </source>
</evidence>
<dbReference type="InterPro" id="IPR041329">
    <property type="entry name" value="YubB_C"/>
</dbReference>
<dbReference type="EMBL" id="LR797198">
    <property type="protein sequence ID" value="CAB4193096.1"/>
    <property type="molecule type" value="Genomic_DNA"/>
</dbReference>